<proteinExistence type="predicted"/>
<dbReference type="EMBL" id="WBWS01000034">
    <property type="protein sequence ID" value="KAB2761443.1"/>
    <property type="molecule type" value="Genomic_DNA"/>
</dbReference>
<dbReference type="Proteomes" id="UP000481876">
    <property type="component" value="Unassembled WGS sequence"/>
</dbReference>
<dbReference type="RefSeq" id="WP_151664348.1">
    <property type="nucleotide sequence ID" value="NZ_WBWS01000034.1"/>
</dbReference>
<protein>
    <submittedName>
        <fullName evidence="2">Uncharacterized protein</fullName>
    </submittedName>
</protein>
<dbReference type="AlphaFoldDB" id="A0A6L3YZU3"/>
<evidence type="ECO:0000313" key="3">
    <source>
        <dbReference type="Proteomes" id="UP000481876"/>
    </source>
</evidence>
<feature type="region of interest" description="Disordered" evidence="1">
    <location>
        <begin position="1"/>
        <end position="114"/>
    </location>
</feature>
<organism evidence="2 3">
    <name type="scientific">Brucella anthropi</name>
    <name type="common">Ochrobactrum anthropi</name>
    <dbReference type="NCBI Taxonomy" id="529"/>
    <lineage>
        <taxon>Bacteria</taxon>
        <taxon>Pseudomonadati</taxon>
        <taxon>Pseudomonadota</taxon>
        <taxon>Alphaproteobacteria</taxon>
        <taxon>Hyphomicrobiales</taxon>
        <taxon>Brucellaceae</taxon>
        <taxon>Brucella/Ochrobactrum group</taxon>
        <taxon>Brucella</taxon>
    </lineage>
</organism>
<feature type="compositionally biased region" description="Basic residues" evidence="1">
    <location>
        <begin position="84"/>
        <end position="102"/>
    </location>
</feature>
<reference evidence="2 3" key="1">
    <citation type="submission" date="2019-09" db="EMBL/GenBank/DDBJ databases">
        <title>Taxonomic organization of the family Brucellaceae based on a phylogenomic approach.</title>
        <authorList>
            <person name="Leclercq S."/>
            <person name="Cloeckaert A."/>
            <person name="Zygmunt M.S."/>
        </authorList>
    </citation>
    <scope>NUCLEOTIDE SEQUENCE [LARGE SCALE GENOMIC DNA]</scope>
    <source>
        <strain evidence="2 3">LMG 3313</strain>
    </source>
</reference>
<gene>
    <name evidence="2" type="ORF">F9L04_23195</name>
</gene>
<sequence>MQTINDGTHAILPAATPIERRPDRARVPVTMLRQSDGKVRRDGSGAASVQPKNPVAERGRVQGALELKDRRPQRDTEKKSVYLRNKKEKRRWRKDQRKRRQLRGQDKGNRHPVGSVSGQALVCTLFWDAAHGTMLLGFACRDLAQSLSFAGF</sequence>
<evidence type="ECO:0000256" key="1">
    <source>
        <dbReference type="SAM" id="MobiDB-lite"/>
    </source>
</evidence>
<feature type="compositionally biased region" description="Basic and acidic residues" evidence="1">
    <location>
        <begin position="55"/>
        <end position="80"/>
    </location>
</feature>
<evidence type="ECO:0000313" key="2">
    <source>
        <dbReference type="EMBL" id="KAB2761443.1"/>
    </source>
</evidence>
<accession>A0A6L3YZU3</accession>
<name>A0A6L3YZU3_BRUAN</name>
<comment type="caution">
    <text evidence="2">The sequence shown here is derived from an EMBL/GenBank/DDBJ whole genome shotgun (WGS) entry which is preliminary data.</text>
</comment>